<keyword evidence="10" id="KW-1185">Reference proteome</keyword>
<dbReference type="Proteomes" id="UP000514720">
    <property type="component" value="Chromosome"/>
</dbReference>
<dbReference type="InterPro" id="IPR003149">
    <property type="entry name" value="Fe_hydrogenase_ssu"/>
</dbReference>
<evidence type="ECO:0000313" key="9">
    <source>
        <dbReference type="EMBL" id="QMS85016.1"/>
    </source>
</evidence>
<dbReference type="FunFam" id="3.30.70.20:FF:000035">
    <property type="entry name" value="Iron hydrogenase 1"/>
    <property type="match status" value="1"/>
</dbReference>
<dbReference type="PROSITE" id="PS51839">
    <property type="entry name" value="4FE4S_HC3"/>
    <property type="match status" value="1"/>
</dbReference>
<dbReference type="Gene3D" id="4.10.260.20">
    <property type="entry name" value="Iron hydrogenase, small subunit"/>
    <property type="match status" value="1"/>
</dbReference>
<keyword evidence="4" id="KW-0408">Iron</keyword>
<organism evidence="9 10">
    <name type="scientific">Candidatus Xianfuyuplasma coldseepsis</name>
    <dbReference type="NCBI Taxonomy" id="2782163"/>
    <lineage>
        <taxon>Bacteria</taxon>
        <taxon>Bacillati</taxon>
        <taxon>Mycoplasmatota</taxon>
        <taxon>Mollicutes</taxon>
        <taxon>Candidatus Izemoplasmatales</taxon>
        <taxon>Candidatus Izemoplasmataceae</taxon>
        <taxon>Candidatus Xianfuyuplasma</taxon>
    </lineage>
</organism>
<dbReference type="PANTHER" id="PTHR11615">
    <property type="entry name" value="NITRATE, FORMATE, IRON DEHYDROGENASE"/>
    <property type="match status" value="1"/>
</dbReference>
<evidence type="ECO:0000313" key="10">
    <source>
        <dbReference type="Proteomes" id="UP000514720"/>
    </source>
</evidence>
<evidence type="ECO:0000256" key="3">
    <source>
        <dbReference type="ARBA" id="ARBA00022737"/>
    </source>
</evidence>
<feature type="domain" description="4Fe-4S ferredoxin-type" evidence="7">
    <location>
        <begin position="142"/>
        <end position="175"/>
    </location>
</feature>
<sequence>MDKVTITINGQQITVPKDYTVMRAAEDLGIEVPRLCFLKDINETSACRLCVVDVKNMRGLKNSCTLAVDDGMEVETNTQEIHDSIVANLQLLAANHIFECWACERENSCELLDLMRRFNVDNVFGENLFFDRKERLINDTSSAIVLDSGKCILCGRCVNACEKATGLGILAFNERGQDTYIGPANFHGMEDSGCIYCGACIQACPVAAIKEKSHIDFVLDALRDKNKKVVVSVAPSVTVTLGEEFGAEIGTNVEGKLYTSLQKVGFDEVMDLTFATDFSVVEEATEFIHRLKNDGPLPMFTSCSPGWINYIEQYESEYLPHLSSAKSPQQVSGSLVKHYYAEKLGYHKENIVYVTIMPCIAKKHEADREQMKYQGVKDVDYVLTTREYARLLKRKGIRFMSLSDGEPYGTLAELTKTPLQPHLEAGLIESTLHTVSHLLEEKPAAIEFKAARGMKDIKEATYRASGMDINIAVVHGGMNIQDFFQHIKKTKKTYHYVEFMACSDGCVAGGGQPIQPAVVQDNIDIVGLRLEALHNLEHSKETREVGLADNVKAIYDNYLTKPGSTKAKTLLHTTYQERKFYK</sequence>
<dbReference type="InterPro" id="IPR013352">
    <property type="entry name" value="Fe_hydrogenase_subset"/>
</dbReference>
<proteinExistence type="predicted"/>
<dbReference type="SMART" id="SM00902">
    <property type="entry name" value="Fe_hyd_SSU"/>
    <property type="match status" value="1"/>
</dbReference>
<feature type="domain" description="4Fe-4S ferredoxin-type" evidence="7">
    <location>
        <begin position="185"/>
        <end position="214"/>
    </location>
</feature>
<dbReference type="InterPro" id="IPR009016">
    <property type="entry name" value="Fe_hydrogenase"/>
</dbReference>
<dbReference type="PROSITE" id="PS51085">
    <property type="entry name" value="2FE2S_FER_2"/>
    <property type="match status" value="1"/>
</dbReference>
<accession>A0A7L7KS43</accession>
<dbReference type="SUPFAM" id="SSF53920">
    <property type="entry name" value="Fe-only hydrogenase"/>
    <property type="match status" value="1"/>
</dbReference>
<feature type="domain" description="2Fe-2S ferredoxin-type" evidence="6">
    <location>
        <begin position="2"/>
        <end position="80"/>
    </location>
</feature>
<dbReference type="RefSeq" id="WP_258878642.1">
    <property type="nucleotide sequence ID" value="NZ_CP048914.1"/>
</dbReference>
<dbReference type="EMBL" id="CP048914">
    <property type="protein sequence ID" value="QMS85016.1"/>
    <property type="molecule type" value="Genomic_DNA"/>
</dbReference>
<dbReference type="SUPFAM" id="SSF54862">
    <property type="entry name" value="4Fe-4S ferredoxins"/>
    <property type="match status" value="1"/>
</dbReference>
<keyword evidence="2" id="KW-0479">Metal-binding</keyword>
<dbReference type="InterPro" id="IPR050340">
    <property type="entry name" value="Cytosolic_Fe-S_CAF"/>
</dbReference>
<evidence type="ECO:0000259" key="8">
    <source>
        <dbReference type="PROSITE" id="PS51839"/>
    </source>
</evidence>
<dbReference type="GO" id="GO:0008901">
    <property type="term" value="F:ferredoxin hydrogenase activity"/>
    <property type="evidence" value="ECO:0007669"/>
    <property type="project" value="InterPro"/>
</dbReference>
<dbReference type="InterPro" id="IPR004108">
    <property type="entry name" value="Fe_hydrogenase_lsu_C"/>
</dbReference>
<feature type="domain" description="4Fe-4S His(Cys)3-ligated-type" evidence="8">
    <location>
        <begin position="80"/>
        <end position="119"/>
    </location>
</feature>
<dbReference type="SUPFAM" id="SSF54292">
    <property type="entry name" value="2Fe-2S ferredoxin-like"/>
    <property type="match status" value="1"/>
</dbReference>
<evidence type="ECO:0000259" key="7">
    <source>
        <dbReference type="PROSITE" id="PS51379"/>
    </source>
</evidence>
<dbReference type="Pfam" id="PF10588">
    <property type="entry name" value="NADH-G_4Fe-4S_3"/>
    <property type="match status" value="1"/>
</dbReference>
<dbReference type="PROSITE" id="PS00198">
    <property type="entry name" value="4FE4S_FER_1"/>
    <property type="match status" value="1"/>
</dbReference>
<gene>
    <name evidence="9" type="ORF">G4Z02_04355</name>
</gene>
<evidence type="ECO:0000256" key="2">
    <source>
        <dbReference type="ARBA" id="ARBA00022723"/>
    </source>
</evidence>
<dbReference type="GO" id="GO:0005506">
    <property type="term" value="F:iron ion binding"/>
    <property type="evidence" value="ECO:0007669"/>
    <property type="project" value="InterPro"/>
</dbReference>
<evidence type="ECO:0000259" key="6">
    <source>
        <dbReference type="PROSITE" id="PS51085"/>
    </source>
</evidence>
<evidence type="ECO:0000256" key="4">
    <source>
        <dbReference type="ARBA" id="ARBA00023004"/>
    </source>
</evidence>
<dbReference type="AlphaFoldDB" id="A0A7L7KS43"/>
<dbReference type="Gene3D" id="3.30.70.20">
    <property type="match status" value="1"/>
</dbReference>
<dbReference type="GO" id="GO:0051539">
    <property type="term" value="F:4 iron, 4 sulfur cluster binding"/>
    <property type="evidence" value="ECO:0007669"/>
    <property type="project" value="UniProtKB-KW"/>
</dbReference>
<dbReference type="Pfam" id="PF13237">
    <property type="entry name" value="Fer4_10"/>
    <property type="match status" value="1"/>
</dbReference>
<dbReference type="Pfam" id="PF02256">
    <property type="entry name" value="Fe_hyd_SSU"/>
    <property type="match status" value="1"/>
</dbReference>
<dbReference type="InterPro" id="IPR036991">
    <property type="entry name" value="Fe_hydrogenase_ssu_sf"/>
</dbReference>
<dbReference type="Gene3D" id="3.40.950.10">
    <property type="entry name" value="Fe-only Hydrogenase (Larger Subunit), Chain L, domain 3"/>
    <property type="match status" value="1"/>
</dbReference>
<name>A0A7L7KS43_9MOLU</name>
<dbReference type="InterPro" id="IPR019574">
    <property type="entry name" value="NADH_UbQ_OxRdtase_Gsu_4Fe4S-bd"/>
</dbReference>
<keyword evidence="5" id="KW-0411">Iron-sulfur</keyword>
<dbReference type="InterPro" id="IPR017900">
    <property type="entry name" value="4Fe4S_Fe_S_CS"/>
</dbReference>
<keyword evidence="3" id="KW-0677">Repeat</keyword>
<reference evidence="9 10" key="1">
    <citation type="submission" date="2020-02" db="EMBL/GenBank/DDBJ databases">
        <authorList>
            <person name="Zheng R.K."/>
            <person name="Sun C.M."/>
        </authorList>
    </citation>
    <scope>NUCLEOTIDE SEQUENCE [LARGE SCALE GENOMIC DNA]</scope>
    <source>
        <strain evidence="10">zrk13</strain>
    </source>
</reference>
<evidence type="ECO:0000256" key="5">
    <source>
        <dbReference type="ARBA" id="ARBA00023014"/>
    </source>
</evidence>
<dbReference type="KEGG" id="xcl:G4Z02_04355"/>
<dbReference type="InterPro" id="IPR001041">
    <property type="entry name" value="2Fe-2S_ferredoxin-type"/>
</dbReference>
<dbReference type="InterPro" id="IPR017896">
    <property type="entry name" value="4Fe4S_Fe-S-bd"/>
</dbReference>
<dbReference type="Pfam" id="PF02906">
    <property type="entry name" value="Fe_hyd_lg_C"/>
    <property type="match status" value="1"/>
</dbReference>
<dbReference type="PROSITE" id="PS51379">
    <property type="entry name" value="4FE4S_FER_2"/>
    <property type="match status" value="2"/>
</dbReference>
<dbReference type="InterPro" id="IPR036010">
    <property type="entry name" value="2Fe-2S_ferredoxin-like_sf"/>
</dbReference>
<protein>
    <submittedName>
        <fullName evidence="9">4Fe-4S dicluster domain-containing protein</fullName>
    </submittedName>
</protein>
<keyword evidence="1" id="KW-0004">4Fe-4S</keyword>
<dbReference type="Pfam" id="PF13510">
    <property type="entry name" value="Fer2_4"/>
    <property type="match status" value="1"/>
</dbReference>
<evidence type="ECO:0000256" key="1">
    <source>
        <dbReference type="ARBA" id="ARBA00022485"/>
    </source>
</evidence>
<dbReference type="Gene3D" id="3.10.20.740">
    <property type="match status" value="1"/>
</dbReference>
<dbReference type="Gene3D" id="3.40.50.1780">
    <property type="match status" value="1"/>
</dbReference>
<dbReference type="NCBIfam" id="TIGR02512">
    <property type="entry name" value="FeFe_hydrog_A"/>
    <property type="match status" value="1"/>
</dbReference>